<feature type="domain" description="ImpA N-terminal" evidence="1">
    <location>
        <begin position="34"/>
        <end position="138"/>
    </location>
</feature>
<accession>A0A5C7BVP9</accession>
<name>A0A5C7BVP9_SERMA</name>
<protein>
    <submittedName>
        <fullName evidence="2">Type VI secretion system protein TssA</fullName>
    </submittedName>
</protein>
<proteinExistence type="predicted"/>
<dbReference type="InterPro" id="IPR010657">
    <property type="entry name" value="ImpA_N"/>
</dbReference>
<evidence type="ECO:0000313" key="3">
    <source>
        <dbReference type="Proteomes" id="UP000321126"/>
    </source>
</evidence>
<evidence type="ECO:0000259" key="1">
    <source>
        <dbReference type="Pfam" id="PF06812"/>
    </source>
</evidence>
<evidence type="ECO:0000313" key="2">
    <source>
        <dbReference type="EMBL" id="TXE26746.1"/>
    </source>
</evidence>
<sequence>MATLHSLLAACQAEQNTLAEQTRQRLTLWENWLLPVSEQAPTGDDPGYDDDFQQLREEMDRLSGIDPAMVCCLSEKLLTTATKDIRVAAWYTWARLSMDGEAGLADGLELLAALLQHFGSQLHPQRERPRAAALGWLTGTRILDSLALYPDVSVEDSRRIAGALLVIAQATTAEDGHSLVQLGALYAALESRLMKAGGPEAVVSQNASDSSSTFSATVTAHPGGTAIASGRDLLDQARKMAAWLNEQPDGWLAAHRLMKTLRHDTLQQLPPADGDGRTRIEPPKADARALLKRLYQQQRWNELPEQADSLFSRGAGHLWLDVQWYIHQALLKLGRETEAVIIQDDLKGLLSRLPGLDALAFNDGSPFADEVTLNWIRQQVLHDAADWQAPSVSAVSVSENDILALEGEAQEKADSGGIEAALGWLQNRPGVTTVRQQWLLRLLMGRIAEQYGKNELALHLLGELNTQSQSLTLQQWEPELLFEVQARKLKLLRMLAGRSESEKARLQPEIATLLSGLISLDPARAAVLCG</sequence>
<dbReference type="Pfam" id="PF06812">
    <property type="entry name" value="ImpA_N"/>
    <property type="match status" value="1"/>
</dbReference>
<dbReference type="RefSeq" id="WP_147882669.1">
    <property type="nucleotide sequence ID" value="NZ_VOUQ01000020.1"/>
</dbReference>
<dbReference type="PANTHER" id="PTHR37024:SF5">
    <property type="entry name" value="IMPA N-TERMINAL DOMAIN-CONTAINING PROTEIN"/>
    <property type="match status" value="1"/>
</dbReference>
<dbReference type="Pfam" id="PF16989">
    <property type="entry name" value="T6SS_VasJ"/>
    <property type="match status" value="1"/>
</dbReference>
<dbReference type="Proteomes" id="UP000321126">
    <property type="component" value="Unassembled WGS sequence"/>
</dbReference>
<dbReference type="InterPro" id="IPR017739">
    <property type="entry name" value="T6SS-assoc_VCA0119"/>
</dbReference>
<reference evidence="2 3" key="1">
    <citation type="submission" date="2019-07" db="EMBL/GenBank/DDBJ databases">
        <title>Serratia strains were isolated from fresh produce.</title>
        <authorList>
            <person name="Cho G.-S."/>
            <person name="Stein M."/>
            <person name="Lee W."/>
            <person name="Suh S.H."/>
            <person name="Franz C.M.A.P."/>
        </authorList>
    </citation>
    <scope>NUCLEOTIDE SEQUENCE [LARGE SCALE GENOMIC DNA]</scope>
    <source>
        <strain evidence="2 3">S16</strain>
    </source>
</reference>
<comment type="caution">
    <text evidence="2">The sequence shown here is derived from an EMBL/GenBank/DDBJ whole genome shotgun (WGS) entry which is preliminary data.</text>
</comment>
<dbReference type="NCBIfam" id="TIGR03362">
    <property type="entry name" value="VI_chp_7"/>
    <property type="match status" value="1"/>
</dbReference>
<organism evidence="2 3">
    <name type="scientific">Serratia marcescens</name>
    <dbReference type="NCBI Taxonomy" id="615"/>
    <lineage>
        <taxon>Bacteria</taxon>
        <taxon>Pseudomonadati</taxon>
        <taxon>Pseudomonadota</taxon>
        <taxon>Gammaproteobacteria</taxon>
        <taxon>Enterobacterales</taxon>
        <taxon>Yersiniaceae</taxon>
        <taxon>Serratia</taxon>
    </lineage>
</organism>
<dbReference type="AlphaFoldDB" id="A0A5C7BVP9"/>
<gene>
    <name evidence="2" type="primary">tssA</name>
    <name evidence="2" type="ORF">FOT62_23040</name>
</gene>
<dbReference type="PANTHER" id="PTHR37024">
    <property type="entry name" value="TYPE VI SECRETION SYSTEM DUF2094 AND IMPA-RELATED DOMAIN PROTEIN"/>
    <property type="match status" value="1"/>
</dbReference>
<dbReference type="EMBL" id="VOUQ01000020">
    <property type="protein sequence ID" value="TXE26746.1"/>
    <property type="molecule type" value="Genomic_DNA"/>
</dbReference>